<gene>
    <name evidence="5" type="ORF">F3B44_26595</name>
</gene>
<dbReference type="CDD" id="cd08182">
    <property type="entry name" value="HEPD"/>
    <property type="match status" value="1"/>
</dbReference>
<dbReference type="GO" id="GO:0046872">
    <property type="term" value="F:metal ion binding"/>
    <property type="evidence" value="ECO:0007669"/>
    <property type="project" value="InterPro"/>
</dbReference>
<protein>
    <submittedName>
        <fullName evidence="5">Phosphonoacetaldehyde reductase</fullName>
    </submittedName>
</protein>
<evidence type="ECO:0000313" key="6">
    <source>
        <dbReference type="Proteomes" id="UP000479773"/>
    </source>
</evidence>
<dbReference type="Pfam" id="PF25137">
    <property type="entry name" value="ADH_Fe_C"/>
    <property type="match status" value="1"/>
</dbReference>
<dbReference type="Gene3D" id="3.40.50.1970">
    <property type="match status" value="1"/>
</dbReference>
<dbReference type="InterPro" id="IPR039697">
    <property type="entry name" value="Alcohol_dehydrogenase_Fe"/>
</dbReference>
<evidence type="ECO:0000313" key="5">
    <source>
        <dbReference type="EMBL" id="KAA4738741.1"/>
    </source>
</evidence>
<comment type="caution">
    <text evidence="5">The sequence shown here is derived from an EMBL/GenBank/DDBJ whole genome shotgun (WGS) entry which is preliminary data.</text>
</comment>
<dbReference type="Gene3D" id="1.20.1090.10">
    <property type="entry name" value="Dehydroquinate synthase-like - alpha domain"/>
    <property type="match status" value="1"/>
</dbReference>
<sequence>MNLIETYFDENKPHRVFLVRGKHSFISSGAEYILSDLFRRYACFVSEFSDFQENPILEEVNNGCNFFEKSKSDIIIACGGGSVLDMAKLIRFKAAYDGDLVDSVFEKKKELTPLIALPTTAGTGCEATPFAVCYKNSIKYSVAHNDMLPDYAVIFPQFTYNNSSYLTACTGFDALSQSIEAYWNVNATAESDEYAKRAISVLWDNLPKVVNSPSNEIRDLMSVAAYWSGCAIAITKTTAPHAFSYAFTTHCGYPHGHAVALSFPFFMALNLLEKQDFAFQPRINIDEYYKKTAWLQSQLGFSDEINIQSEMQSYLNN</sequence>
<dbReference type="Pfam" id="PF00465">
    <property type="entry name" value="Fe-ADH"/>
    <property type="match status" value="1"/>
</dbReference>
<organism evidence="5 6">
    <name type="scientific">Bacteroides fragilis</name>
    <dbReference type="NCBI Taxonomy" id="817"/>
    <lineage>
        <taxon>Bacteria</taxon>
        <taxon>Pseudomonadati</taxon>
        <taxon>Bacteroidota</taxon>
        <taxon>Bacteroidia</taxon>
        <taxon>Bacteroidales</taxon>
        <taxon>Bacteroidaceae</taxon>
        <taxon>Bacteroides</taxon>
    </lineage>
</organism>
<evidence type="ECO:0000259" key="4">
    <source>
        <dbReference type="Pfam" id="PF25137"/>
    </source>
</evidence>
<dbReference type="InterPro" id="IPR035873">
    <property type="entry name" value="PhpC"/>
</dbReference>
<reference evidence="5 6" key="1">
    <citation type="journal article" date="2019" name="Nat. Med.">
        <title>A library of human gut bacterial isolates paired with longitudinal multiomics data enables mechanistic microbiome research.</title>
        <authorList>
            <person name="Poyet M."/>
            <person name="Groussin M."/>
            <person name="Gibbons S.M."/>
            <person name="Avila-Pacheco J."/>
            <person name="Jiang X."/>
            <person name="Kearney S.M."/>
            <person name="Perrotta A.R."/>
            <person name="Berdy B."/>
            <person name="Zhao S."/>
            <person name="Lieberman T.D."/>
            <person name="Swanson P.K."/>
            <person name="Smith M."/>
            <person name="Roesemann S."/>
            <person name="Alexander J.E."/>
            <person name="Rich S.A."/>
            <person name="Livny J."/>
            <person name="Vlamakis H."/>
            <person name="Clish C."/>
            <person name="Bullock K."/>
            <person name="Deik A."/>
            <person name="Scott J."/>
            <person name="Pierce K.A."/>
            <person name="Xavier R.J."/>
            <person name="Alm E.J."/>
        </authorList>
    </citation>
    <scope>NUCLEOTIDE SEQUENCE [LARGE SCALE GENOMIC DNA]</scope>
    <source>
        <strain evidence="5 6">BIOML-A106</strain>
    </source>
</reference>
<proteinExistence type="inferred from homology"/>
<keyword evidence="2" id="KW-0560">Oxidoreductase</keyword>
<dbReference type="InterPro" id="IPR056798">
    <property type="entry name" value="ADH_Fe_C"/>
</dbReference>
<evidence type="ECO:0000256" key="1">
    <source>
        <dbReference type="ARBA" id="ARBA00007358"/>
    </source>
</evidence>
<dbReference type="Proteomes" id="UP000479773">
    <property type="component" value="Unassembled WGS sequence"/>
</dbReference>
<accession>A0A6L3GNQ3</accession>
<feature type="domain" description="Fe-containing alcohol dehydrogenase-like C-terminal" evidence="4">
    <location>
        <begin position="167"/>
        <end position="273"/>
    </location>
</feature>
<evidence type="ECO:0000256" key="2">
    <source>
        <dbReference type="ARBA" id="ARBA00023002"/>
    </source>
</evidence>
<dbReference type="AlphaFoldDB" id="A0A6L3GNQ3"/>
<dbReference type="EMBL" id="VWEQ01000242">
    <property type="protein sequence ID" value="KAA4738741.1"/>
    <property type="molecule type" value="Genomic_DNA"/>
</dbReference>
<evidence type="ECO:0000259" key="3">
    <source>
        <dbReference type="Pfam" id="PF00465"/>
    </source>
</evidence>
<name>A0A6L3GNQ3_BACFG</name>
<dbReference type="PANTHER" id="PTHR11496">
    <property type="entry name" value="ALCOHOL DEHYDROGENASE"/>
    <property type="match status" value="1"/>
</dbReference>
<dbReference type="GO" id="GO:0004022">
    <property type="term" value="F:alcohol dehydrogenase (NAD+) activity"/>
    <property type="evidence" value="ECO:0007669"/>
    <property type="project" value="TreeGrafter"/>
</dbReference>
<feature type="domain" description="Alcohol dehydrogenase iron-type/glycerol dehydrogenase GldA" evidence="3">
    <location>
        <begin position="5"/>
        <end position="155"/>
    </location>
</feature>
<dbReference type="InterPro" id="IPR001670">
    <property type="entry name" value="ADH_Fe/GldA"/>
</dbReference>
<comment type="similarity">
    <text evidence="1">Belongs to the iron-containing alcohol dehydrogenase family.</text>
</comment>
<dbReference type="SUPFAM" id="SSF56796">
    <property type="entry name" value="Dehydroquinate synthase-like"/>
    <property type="match status" value="1"/>
</dbReference>
<dbReference type="PANTHER" id="PTHR11496:SF102">
    <property type="entry name" value="ALCOHOL DEHYDROGENASE 4"/>
    <property type="match status" value="1"/>
</dbReference>
<dbReference type="GO" id="GO:0017000">
    <property type="term" value="P:antibiotic biosynthetic process"/>
    <property type="evidence" value="ECO:0007669"/>
    <property type="project" value="InterPro"/>
</dbReference>
<feature type="non-terminal residue" evidence="5">
    <location>
        <position position="317"/>
    </location>
</feature>